<evidence type="ECO:0000256" key="9">
    <source>
        <dbReference type="ARBA" id="ARBA00022989"/>
    </source>
</evidence>
<feature type="transmembrane region" description="Helical" evidence="12">
    <location>
        <begin position="20"/>
        <end position="37"/>
    </location>
</feature>
<dbReference type="InterPro" id="IPR008915">
    <property type="entry name" value="Peptidase_M50"/>
</dbReference>
<keyword evidence="11 12" id="KW-0472">Membrane</keyword>
<dbReference type="PANTHER" id="PTHR39188:SF3">
    <property type="entry name" value="STAGE IV SPORULATION PROTEIN FB"/>
    <property type="match status" value="1"/>
</dbReference>
<evidence type="ECO:0000313" key="15">
    <source>
        <dbReference type="Proteomes" id="UP000317421"/>
    </source>
</evidence>
<name>A0A5C6AJI5_9BACT</name>
<feature type="domain" description="Peptidase M50" evidence="13">
    <location>
        <begin position="136"/>
        <end position="188"/>
    </location>
</feature>
<evidence type="ECO:0000256" key="1">
    <source>
        <dbReference type="ARBA" id="ARBA00001947"/>
    </source>
</evidence>
<evidence type="ECO:0000256" key="12">
    <source>
        <dbReference type="SAM" id="Phobius"/>
    </source>
</evidence>
<keyword evidence="4" id="KW-0645">Protease</keyword>
<gene>
    <name evidence="14" type="ORF">Pla108_05030</name>
</gene>
<keyword evidence="10" id="KW-0482">Metalloprotease</keyword>
<accession>A0A5C6AJI5</accession>
<evidence type="ECO:0000313" key="14">
    <source>
        <dbReference type="EMBL" id="TWT99560.1"/>
    </source>
</evidence>
<protein>
    <submittedName>
        <fullName evidence="14">Peptidase family M50</fullName>
    </submittedName>
</protein>
<comment type="cofactor">
    <cofactor evidence="1">
        <name>Zn(2+)</name>
        <dbReference type="ChEBI" id="CHEBI:29105"/>
    </cofactor>
</comment>
<keyword evidence="9 12" id="KW-1133">Transmembrane helix</keyword>
<proteinExistence type="inferred from homology"/>
<dbReference type="Pfam" id="PF02163">
    <property type="entry name" value="Peptidase_M50"/>
    <property type="match status" value="2"/>
</dbReference>
<dbReference type="RefSeq" id="WP_146442478.1">
    <property type="nucleotide sequence ID" value="NZ_SJPR01000001.1"/>
</dbReference>
<evidence type="ECO:0000256" key="2">
    <source>
        <dbReference type="ARBA" id="ARBA00004141"/>
    </source>
</evidence>
<dbReference type="OrthoDB" id="166377at2"/>
<evidence type="ECO:0000256" key="6">
    <source>
        <dbReference type="ARBA" id="ARBA00022723"/>
    </source>
</evidence>
<dbReference type="GO" id="GO:0008237">
    <property type="term" value="F:metallopeptidase activity"/>
    <property type="evidence" value="ECO:0007669"/>
    <property type="project" value="UniProtKB-KW"/>
</dbReference>
<dbReference type="GO" id="GO:0016020">
    <property type="term" value="C:membrane"/>
    <property type="evidence" value="ECO:0007669"/>
    <property type="project" value="UniProtKB-SubCell"/>
</dbReference>
<dbReference type="GO" id="GO:0006508">
    <property type="term" value="P:proteolysis"/>
    <property type="evidence" value="ECO:0007669"/>
    <property type="project" value="UniProtKB-KW"/>
</dbReference>
<evidence type="ECO:0000256" key="3">
    <source>
        <dbReference type="ARBA" id="ARBA00007931"/>
    </source>
</evidence>
<dbReference type="AlphaFoldDB" id="A0A5C6AJI5"/>
<feature type="domain" description="Peptidase M50" evidence="13">
    <location>
        <begin position="48"/>
        <end position="118"/>
    </location>
</feature>
<dbReference type="PANTHER" id="PTHR39188">
    <property type="entry name" value="MEMBRANE-ASSOCIATED ZINC METALLOPROTEASE M50B"/>
    <property type="match status" value="1"/>
</dbReference>
<keyword evidence="8" id="KW-0862">Zinc</keyword>
<feature type="transmembrane region" description="Helical" evidence="12">
    <location>
        <begin position="71"/>
        <end position="89"/>
    </location>
</feature>
<keyword evidence="15" id="KW-1185">Reference proteome</keyword>
<feature type="transmembrane region" description="Helical" evidence="12">
    <location>
        <begin position="174"/>
        <end position="193"/>
    </location>
</feature>
<evidence type="ECO:0000256" key="8">
    <source>
        <dbReference type="ARBA" id="ARBA00022833"/>
    </source>
</evidence>
<evidence type="ECO:0000259" key="13">
    <source>
        <dbReference type="Pfam" id="PF02163"/>
    </source>
</evidence>
<feature type="transmembrane region" description="Helical" evidence="12">
    <location>
        <begin position="44"/>
        <end position="65"/>
    </location>
</feature>
<dbReference type="Proteomes" id="UP000317421">
    <property type="component" value="Unassembled WGS sequence"/>
</dbReference>
<keyword evidence="6" id="KW-0479">Metal-binding</keyword>
<sequence length="226" mass="24541">MLFTNAAPTPYDLRFPLLGFPVRITPSFWVVALLLGANQPLEHAVVWVAAVLVSILVHELGHALLQRAFGGRAEIVLYAFGGYASAVGVRDSWWRNVLVSLAGPFAGFFFAGIVYGVMRWVGPPDAPLGRALVGDLLWINVAWGVLNLAPIWPLDGGRVAREVLTLVMKPSTGIVASLGLSAVFAACLAAWCYSATRSLWNTALFAMLAYQSYEAMQQYRASRGSW</sequence>
<evidence type="ECO:0000256" key="5">
    <source>
        <dbReference type="ARBA" id="ARBA00022692"/>
    </source>
</evidence>
<dbReference type="EMBL" id="SJPR01000001">
    <property type="protein sequence ID" value="TWT99560.1"/>
    <property type="molecule type" value="Genomic_DNA"/>
</dbReference>
<reference evidence="14 15" key="1">
    <citation type="submission" date="2019-02" db="EMBL/GenBank/DDBJ databases">
        <title>Deep-cultivation of Planctomycetes and their phenomic and genomic characterization uncovers novel biology.</title>
        <authorList>
            <person name="Wiegand S."/>
            <person name="Jogler M."/>
            <person name="Boedeker C."/>
            <person name="Pinto D."/>
            <person name="Vollmers J."/>
            <person name="Rivas-Marin E."/>
            <person name="Kohn T."/>
            <person name="Peeters S.H."/>
            <person name="Heuer A."/>
            <person name="Rast P."/>
            <person name="Oberbeckmann S."/>
            <person name="Bunk B."/>
            <person name="Jeske O."/>
            <person name="Meyerdierks A."/>
            <person name="Storesund J.E."/>
            <person name="Kallscheuer N."/>
            <person name="Luecker S."/>
            <person name="Lage O.M."/>
            <person name="Pohl T."/>
            <person name="Merkel B.J."/>
            <person name="Hornburger P."/>
            <person name="Mueller R.-W."/>
            <person name="Bruemmer F."/>
            <person name="Labrenz M."/>
            <person name="Spormann A.M."/>
            <person name="Op Den Camp H."/>
            <person name="Overmann J."/>
            <person name="Amann R."/>
            <person name="Jetten M.S.M."/>
            <person name="Mascher T."/>
            <person name="Medema M.H."/>
            <person name="Devos D.P."/>
            <person name="Kaster A.-K."/>
            <person name="Ovreas L."/>
            <person name="Rohde M."/>
            <person name="Galperin M.Y."/>
            <person name="Jogler C."/>
        </authorList>
    </citation>
    <scope>NUCLEOTIDE SEQUENCE [LARGE SCALE GENOMIC DNA]</scope>
    <source>
        <strain evidence="14 15">Pla108</strain>
    </source>
</reference>
<comment type="subcellular location">
    <subcellularLocation>
        <location evidence="2">Membrane</location>
        <topology evidence="2">Multi-pass membrane protein</topology>
    </subcellularLocation>
</comment>
<evidence type="ECO:0000256" key="4">
    <source>
        <dbReference type="ARBA" id="ARBA00022670"/>
    </source>
</evidence>
<evidence type="ECO:0000256" key="7">
    <source>
        <dbReference type="ARBA" id="ARBA00022801"/>
    </source>
</evidence>
<organism evidence="14 15">
    <name type="scientific">Botrimarina colliarenosi</name>
    <dbReference type="NCBI Taxonomy" id="2528001"/>
    <lineage>
        <taxon>Bacteria</taxon>
        <taxon>Pseudomonadati</taxon>
        <taxon>Planctomycetota</taxon>
        <taxon>Planctomycetia</taxon>
        <taxon>Pirellulales</taxon>
        <taxon>Lacipirellulaceae</taxon>
        <taxon>Botrimarina</taxon>
    </lineage>
</organism>
<comment type="caution">
    <text evidence="14">The sequence shown here is derived from an EMBL/GenBank/DDBJ whole genome shotgun (WGS) entry which is preliminary data.</text>
</comment>
<comment type="similarity">
    <text evidence="3">Belongs to the peptidase M50B family.</text>
</comment>
<evidence type="ECO:0000256" key="10">
    <source>
        <dbReference type="ARBA" id="ARBA00023049"/>
    </source>
</evidence>
<dbReference type="GO" id="GO:0046872">
    <property type="term" value="F:metal ion binding"/>
    <property type="evidence" value="ECO:0007669"/>
    <property type="project" value="UniProtKB-KW"/>
</dbReference>
<feature type="transmembrane region" description="Helical" evidence="12">
    <location>
        <begin position="96"/>
        <end position="117"/>
    </location>
</feature>
<keyword evidence="7" id="KW-0378">Hydrolase</keyword>
<keyword evidence="5 12" id="KW-0812">Transmembrane</keyword>
<evidence type="ECO:0000256" key="11">
    <source>
        <dbReference type="ARBA" id="ARBA00023136"/>
    </source>
</evidence>